<dbReference type="OrthoDB" id="2353897at2"/>
<feature type="transmembrane region" description="Helical" evidence="5">
    <location>
        <begin position="42"/>
        <end position="60"/>
    </location>
</feature>
<keyword evidence="2 5" id="KW-0812">Transmembrane</keyword>
<gene>
    <name evidence="6" type="ORF">BN997_03000</name>
</gene>
<comment type="subcellular location">
    <subcellularLocation>
        <location evidence="1">Membrane</location>
    </subcellularLocation>
</comment>
<evidence type="ECO:0000256" key="2">
    <source>
        <dbReference type="ARBA" id="ARBA00022692"/>
    </source>
</evidence>
<evidence type="ECO:0000256" key="3">
    <source>
        <dbReference type="ARBA" id="ARBA00022989"/>
    </source>
</evidence>
<dbReference type="InterPro" id="IPR006479">
    <property type="entry name" value="Holin"/>
</dbReference>
<keyword evidence="3 5" id="KW-1133">Transmembrane helix</keyword>
<keyword evidence="4 5" id="KW-0472">Membrane</keyword>
<evidence type="ECO:0000256" key="4">
    <source>
        <dbReference type="ARBA" id="ARBA00023136"/>
    </source>
</evidence>
<dbReference type="AlphaFoldDB" id="A0A0A1MCL5"/>
<evidence type="ECO:0000256" key="5">
    <source>
        <dbReference type="SAM" id="Phobius"/>
    </source>
</evidence>
<feature type="transmembrane region" description="Helical" evidence="5">
    <location>
        <begin position="12"/>
        <end position="30"/>
    </location>
</feature>
<accession>A0A0A1MCL5</accession>
<dbReference type="RefSeq" id="WP_042533332.1">
    <property type="nucleotide sequence ID" value="NZ_CAXOIH010000023.1"/>
</dbReference>
<reference evidence="6 7" key="1">
    <citation type="submission" date="2014-11" db="EMBL/GenBank/DDBJ databases">
        <authorList>
            <person name="Urmite Genomes Urmite Genomes"/>
        </authorList>
    </citation>
    <scope>NUCLEOTIDE SEQUENCE [LARGE SCALE GENOMIC DNA]</scope>
    <source>
        <strain evidence="6 7">Oc5</strain>
    </source>
</reference>
<organism evidence="6 7">
    <name type="scientific">Oceanobacillus oncorhynchi</name>
    <dbReference type="NCBI Taxonomy" id="545501"/>
    <lineage>
        <taxon>Bacteria</taxon>
        <taxon>Bacillati</taxon>
        <taxon>Bacillota</taxon>
        <taxon>Bacilli</taxon>
        <taxon>Bacillales</taxon>
        <taxon>Bacillaceae</taxon>
        <taxon>Oceanobacillus</taxon>
    </lineage>
</organism>
<evidence type="ECO:0000313" key="6">
    <source>
        <dbReference type="EMBL" id="CEI83110.1"/>
    </source>
</evidence>
<proteinExistence type="predicted"/>
<dbReference type="GO" id="GO:0016020">
    <property type="term" value="C:membrane"/>
    <property type="evidence" value="ECO:0007669"/>
    <property type="project" value="UniProtKB-SubCell"/>
</dbReference>
<name>A0A0A1MCL5_9BACI</name>
<dbReference type="Proteomes" id="UP000040453">
    <property type="component" value="Unassembled WGS sequence"/>
</dbReference>
<protein>
    <submittedName>
        <fullName evidence="6">Phage lysis protein, holin</fullName>
    </submittedName>
</protein>
<keyword evidence="7" id="KW-1185">Reference proteome</keyword>
<dbReference type="Pfam" id="PF04688">
    <property type="entry name" value="Holin_SPP1"/>
    <property type="match status" value="1"/>
</dbReference>
<dbReference type="EMBL" id="CDGG01000001">
    <property type="protein sequence ID" value="CEI83110.1"/>
    <property type="molecule type" value="Genomic_DNA"/>
</dbReference>
<evidence type="ECO:0000256" key="1">
    <source>
        <dbReference type="ARBA" id="ARBA00004370"/>
    </source>
</evidence>
<sequence length="81" mass="9315">MSENLAKINNKWIRLAVLIIVFINTAAMLLGYKLIPLSNEELVSVLSLIALFISEIWNHWKNNSYTPSAKEADKLMEKLKR</sequence>
<evidence type="ECO:0000313" key="7">
    <source>
        <dbReference type="Proteomes" id="UP000040453"/>
    </source>
</evidence>